<evidence type="ECO:0000313" key="11">
    <source>
        <dbReference type="Proteomes" id="UP001363151"/>
    </source>
</evidence>
<feature type="repeat" description="Solcar" evidence="8">
    <location>
        <begin position="210"/>
        <end position="298"/>
    </location>
</feature>
<sequence>MASTYDFVVGCGAAGVSGGLAVAVMNPLDTLKVRYQVSASSVAMRPFALEIVAAEGLWGGLYAPGILANFLGIGISSMGRVGCYPYVRDAMLDAAGASEKNAPVMFFAGLLAGGVGYFASSPVYQVKTLAQAEAGAIGADGVLTSGASKGEVPRFHGRSLAAGLAALGADGALLRGSGALMARGALLSAGMQLGYDGCKTASKRYGFMDEGFALHAAASTAGAFGGCLCSTPADVVMTRFQAAGMGGANPYGSSLACAAAILKADGPLAFYRGFTPFFVRLAPVFVVSLPLTEQIRKLAGLGYM</sequence>
<dbReference type="Gene3D" id="1.50.40.10">
    <property type="entry name" value="Mitochondrial carrier domain"/>
    <property type="match status" value="1"/>
</dbReference>
<evidence type="ECO:0000256" key="9">
    <source>
        <dbReference type="RuleBase" id="RU000488"/>
    </source>
</evidence>
<keyword evidence="4 8" id="KW-0812">Transmembrane</keyword>
<gene>
    <name evidence="10" type="primary">SLC25A48</name>
    <name evidence="10" type="ORF">SO694_00004316</name>
</gene>
<evidence type="ECO:0000256" key="1">
    <source>
        <dbReference type="ARBA" id="ARBA00004141"/>
    </source>
</evidence>
<keyword evidence="7 8" id="KW-0472">Membrane</keyword>
<evidence type="ECO:0000256" key="2">
    <source>
        <dbReference type="ARBA" id="ARBA00006375"/>
    </source>
</evidence>
<keyword evidence="6" id="KW-1133">Transmembrane helix</keyword>
<comment type="subcellular location">
    <subcellularLocation>
        <location evidence="1">Membrane</location>
        <topology evidence="1">Multi-pass membrane protein</topology>
    </subcellularLocation>
</comment>
<comment type="caution">
    <text evidence="10">The sequence shown here is derived from an EMBL/GenBank/DDBJ whole genome shotgun (WGS) entry which is preliminary data.</text>
</comment>
<evidence type="ECO:0000256" key="8">
    <source>
        <dbReference type="PROSITE-ProRule" id="PRU00282"/>
    </source>
</evidence>
<proteinExistence type="inferred from homology"/>
<evidence type="ECO:0000256" key="5">
    <source>
        <dbReference type="ARBA" id="ARBA00022737"/>
    </source>
</evidence>
<evidence type="ECO:0000256" key="3">
    <source>
        <dbReference type="ARBA" id="ARBA00022448"/>
    </source>
</evidence>
<dbReference type="Pfam" id="PF00153">
    <property type="entry name" value="Mito_carr"/>
    <property type="match status" value="2"/>
</dbReference>
<dbReference type="PANTHER" id="PTHR45618">
    <property type="entry name" value="MITOCHONDRIAL DICARBOXYLATE CARRIER-RELATED"/>
    <property type="match status" value="1"/>
</dbReference>
<protein>
    <submittedName>
        <fullName evidence="10">Thiosulfate transmembrane transporter</fullName>
    </submittedName>
</protein>
<keyword evidence="11" id="KW-1185">Reference proteome</keyword>
<name>A0ABR1G9I9_AURAN</name>
<dbReference type="InterPro" id="IPR018108">
    <property type="entry name" value="MCP_transmembrane"/>
</dbReference>
<keyword evidence="3 9" id="KW-0813">Transport</keyword>
<accession>A0ABR1G9I9</accession>
<comment type="similarity">
    <text evidence="2 9">Belongs to the mitochondrial carrier (TC 2.A.29) family.</text>
</comment>
<evidence type="ECO:0000313" key="10">
    <source>
        <dbReference type="EMBL" id="KAK7249673.1"/>
    </source>
</evidence>
<dbReference type="InterPro" id="IPR050391">
    <property type="entry name" value="Mito_Metabolite_Transporter"/>
</dbReference>
<evidence type="ECO:0000256" key="7">
    <source>
        <dbReference type="ARBA" id="ARBA00023136"/>
    </source>
</evidence>
<evidence type="ECO:0000256" key="4">
    <source>
        <dbReference type="ARBA" id="ARBA00022692"/>
    </source>
</evidence>
<dbReference type="Proteomes" id="UP001363151">
    <property type="component" value="Unassembled WGS sequence"/>
</dbReference>
<organism evidence="10 11">
    <name type="scientific">Aureococcus anophagefferens</name>
    <name type="common">Harmful bloom alga</name>
    <dbReference type="NCBI Taxonomy" id="44056"/>
    <lineage>
        <taxon>Eukaryota</taxon>
        <taxon>Sar</taxon>
        <taxon>Stramenopiles</taxon>
        <taxon>Ochrophyta</taxon>
        <taxon>Pelagophyceae</taxon>
        <taxon>Pelagomonadales</taxon>
        <taxon>Pelagomonadaceae</taxon>
        <taxon>Aureococcus</taxon>
    </lineage>
</organism>
<evidence type="ECO:0000256" key="6">
    <source>
        <dbReference type="ARBA" id="ARBA00022989"/>
    </source>
</evidence>
<dbReference type="InterPro" id="IPR023395">
    <property type="entry name" value="MCP_dom_sf"/>
</dbReference>
<dbReference type="PROSITE" id="PS50920">
    <property type="entry name" value="SOLCAR"/>
    <property type="match status" value="1"/>
</dbReference>
<dbReference type="EMBL" id="JBBJCI010000040">
    <property type="protein sequence ID" value="KAK7249673.1"/>
    <property type="molecule type" value="Genomic_DNA"/>
</dbReference>
<keyword evidence="5" id="KW-0677">Repeat</keyword>
<dbReference type="SUPFAM" id="SSF103506">
    <property type="entry name" value="Mitochondrial carrier"/>
    <property type="match status" value="1"/>
</dbReference>
<reference evidence="10 11" key="1">
    <citation type="submission" date="2024-03" db="EMBL/GenBank/DDBJ databases">
        <title>Aureococcus anophagefferens CCMP1851 and Kratosvirus quantuckense: Draft genome of a second virus-susceptible host strain in the model system.</title>
        <authorList>
            <person name="Chase E."/>
            <person name="Truchon A.R."/>
            <person name="Schepens W."/>
            <person name="Wilhelm S.W."/>
        </authorList>
    </citation>
    <scope>NUCLEOTIDE SEQUENCE [LARGE SCALE GENOMIC DNA]</scope>
    <source>
        <strain evidence="10 11">CCMP1851</strain>
    </source>
</reference>